<dbReference type="InterPro" id="IPR001919">
    <property type="entry name" value="CBD2"/>
</dbReference>
<keyword evidence="6" id="KW-0560">Oxidoreductase</keyword>
<organism evidence="6 7">
    <name type="scientific">Actinomadura alba</name>
    <dbReference type="NCBI Taxonomy" id="406431"/>
    <lineage>
        <taxon>Bacteria</taxon>
        <taxon>Bacillati</taxon>
        <taxon>Actinomycetota</taxon>
        <taxon>Actinomycetes</taxon>
        <taxon>Streptosporangiales</taxon>
        <taxon>Thermomonosporaceae</taxon>
        <taxon>Actinomadura</taxon>
    </lineage>
</organism>
<dbReference type="InterPro" id="IPR014756">
    <property type="entry name" value="Ig_E-set"/>
</dbReference>
<sequence length="320" mass="33444">MAAPASAHGAMMVPGSRTFLCWRDGLSPQGNIVPQNPACAAAVATSGDNSLYNWFSVLRSDGAGRTRGFVSDGQLCSGGNPNFTGYNVARADFPVTHLTSGARLDFKYNKWAAHPGWFYLYITKDSWSPTRPLAWNDLEEQPFLVADHPADTGAVGSVDGNYYWSGNLPSGKSGRHIIYSVWQRSDSQETFYGCSDVVFDGGNGEVTGIGPGGGGGTPPPATGACTATYTQTGSWSGGFQAEVRVTNTGTSALNGWTVSWPLATGQSISSLWNGTYTPGGSVATVRNADWNRTVATSASTTFGFTGNGAGSTPALTCTSP</sequence>
<evidence type="ECO:0000313" key="6">
    <source>
        <dbReference type="EMBL" id="MBC6469611.1"/>
    </source>
</evidence>
<dbReference type="Pfam" id="PF03067">
    <property type="entry name" value="LPMO_10"/>
    <property type="match status" value="1"/>
</dbReference>
<evidence type="ECO:0000256" key="1">
    <source>
        <dbReference type="ARBA" id="ARBA00022729"/>
    </source>
</evidence>
<dbReference type="SMART" id="SM00637">
    <property type="entry name" value="CBD_II"/>
    <property type="match status" value="1"/>
</dbReference>
<dbReference type="InterPro" id="IPR051024">
    <property type="entry name" value="GlcNAc_Chitin_IntDeg"/>
</dbReference>
<dbReference type="EMBL" id="JABVEC010000029">
    <property type="protein sequence ID" value="MBC6469611.1"/>
    <property type="molecule type" value="Genomic_DNA"/>
</dbReference>
<evidence type="ECO:0000256" key="3">
    <source>
        <dbReference type="ARBA" id="ARBA00023295"/>
    </source>
</evidence>
<accession>A0ABR7LXU5</accession>
<dbReference type="PANTHER" id="PTHR34823">
    <property type="entry name" value="GLCNAC-BINDING PROTEIN A"/>
    <property type="match status" value="1"/>
</dbReference>
<gene>
    <name evidence="6" type="ORF">HKK74_29570</name>
</gene>
<protein>
    <submittedName>
        <fullName evidence="6">Lytic polysaccharide monooxygenase</fullName>
    </submittedName>
</protein>
<dbReference type="CDD" id="cd21177">
    <property type="entry name" value="LPMO_AA10"/>
    <property type="match status" value="1"/>
</dbReference>
<evidence type="ECO:0000256" key="2">
    <source>
        <dbReference type="ARBA" id="ARBA00022801"/>
    </source>
</evidence>
<keyword evidence="3" id="KW-0326">Glycosidase</keyword>
<name>A0ABR7LXU5_9ACTN</name>
<dbReference type="GO" id="GO:0004497">
    <property type="term" value="F:monooxygenase activity"/>
    <property type="evidence" value="ECO:0007669"/>
    <property type="project" value="UniProtKB-KW"/>
</dbReference>
<dbReference type="PANTHER" id="PTHR34823:SF1">
    <property type="entry name" value="CHITIN-BINDING TYPE-4 DOMAIN-CONTAINING PROTEIN"/>
    <property type="match status" value="1"/>
</dbReference>
<dbReference type="Gene3D" id="2.60.40.290">
    <property type="match status" value="1"/>
</dbReference>
<evidence type="ECO:0000313" key="7">
    <source>
        <dbReference type="Proteomes" id="UP000805614"/>
    </source>
</evidence>
<dbReference type="PROSITE" id="PS51173">
    <property type="entry name" value="CBM2"/>
    <property type="match status" value="1"/>
</dbReference>
<dbReference type="Proteomes" id="UP000805614">
    <property type="component" value="Unassembled WGS sequence"/>
</dbReference>
<proteinExistence type="predicted"/>
<comment type="caution">
    <text evidence="6">The sequence shown here is derived from an EMBL/GenBank/DDBJ whole genome shotgun (WGS) entry which is preliminary data.</text>
</comment>
<dbReference type="InterPro" id="IPR004302">
    <property type="entry name" value="Cellulose/chitin-bd_N"/>
</dbReference>
<keyword evidence="4" id="KW-0624">Polysaccharide degradation</keyword>
<dbReference type="InterPro" id="IPR008965">
    <property type="entry name" value="CBM2/CBM3_carb-bd_dom_sf"/>
</dbReference>
<keyword evidence="4" id="KW-0119">Carbohydrate metabolism</keyword>
<dbReference type="InterPro" id="IPR012291">
    <property type="entry name" value="CBM2_carb-bd_dom_sf"/>
</dbReference>
<feature type="domain" description="CBM2" evidence="5">
    <location>
        <begin position="218"/>
        <end position="320"/>
    </location>
</feature>
<reference evidence="6 7" key="1">
    <citation type="submission" date="2020-06" db="EMBL/GenBank/DDBJ databases">
        <title>Actinomadura xiongansis sp. nov., isolated from soil of Baiyangdian.</title>
        <authorList>
            <person name="Zhang X."/>
        </authorList>
    </citation>
    <scope>NUCLEOTIDE SEQUENCE [LARGE SCALE GENOMIC DNA]</scope>
    <source>
        <strain evidence="6 7">HBUM206468</strain>
    </source>
</reference>
<keyword evidence="7" id="KW-1185">Reference proteome</keyword>
<evidence type="ECO:0000256" key="4">
    <source>
        <dbReference type="ARBA" id="ARBA00023326"/>
    </source>
</evidence>
<dbReference type="SUPFAM" id="SSF81296">
    <property type="entry name" value="E set domains"/>
    <property type="match status" value="1"/>
</dbReference>
<dbReference type="PROSITE" id="PS00561">
    <property type="entry name" value="CBM2_A"/>
    <property type="match status" value="1"/>
</dbReference>
<dbReference type="InterPro" id="IPR018366">
    <property type="entry name" value="CBM2_CS"/>
</dbReference>
<dbReference type="SUPFAM" id="SSF49384">
    <property type="entry name" value="Carbohydrate-binding domain"/>
    <property type="match status" value="1"/>
</dbReference>
<dbReference type="Pfam" id="PF00553">
    <property type="entry name" value="CBM_2"/>
    <property type="match status" value="1"/>
</dbReference>
<dbReference type="Gene3D" id="2.70.50.50">
    <property type="entry name" value="chitin-binding protein cbp21"/>
    <property type="match status" value="1"/>
</dbReference>
<keyword evidence="2" id="KW-0378">Hydrolase</keyword>
<evidence type="ECO:0000259" key="5">
    <source>
        <dbReference type="PROSITE" id="PS51173"/>
    </source>
</evidence>
<keyword evidence="1" id="KW-0732">Signal</keyword>
<keyword evidence="6" id="KW-0503">Monooxygenase</keyword>